<accession>A0A1W2F0S9</accession>
<feature type="compositionally biased region" description="Polar residues" evidence="1">
    <location>
        <begin position="1"/>
        <end position="21"/>
    </location>
</feature>
<dbReference type="EMBL" id="FWXI01000038">
    <property type="protein sequence ID" value="SMD15577.1"/>
    <property type="molecule type" value="Genomic_DNA"/>
</dbReference>
<protein>
    <submittedName>
        <fullName evidence="2">Uncharacterized protein</fullName>
    </submittedName>
</protein>
<keyword evidence="3" id="KW-1185">Reference proteome</keyword>
<feature type="region of interest" description="Disordered" evidence="1">
    <location>
        <begin position="1"/>
        <end position="23"/>
    </location>
</feature>
<dbReference type="RefSeq" id="WP_084578426.1">
    <property type="nucleotide sequence ID" value="NZ_CP155572.1"/>
</dbReference>
<organism evidence="2 3">
    <name type="scientific">Sporomusa malonica</name>
    <dbReference type="NCBI Taxonomy" id="112901"/>
    <lineage>
        <taxon>Bacteria</taxon>
        <taxon>Bacillati</taxon>
        <taxon>Bacillota</taxon>
        <taxon>Negativicutes</taxon>
        <taxon>Selenomonadales</taxon>
        <taxon>Sporomusaceae</taxon>
        <taxon>Sporomusa</taxon>
    </lineage>
</organism>
<dbReference type="AlphaFoldDB" id="A0A1W2F0S9"/>
<gene>
    <name evidence="2" type="ORF">SAMN04488500_13814</name>
</gene>
<dbReference type="STRING" id="112901.SAMN04488500_13814"/>
<evidence type="ECO:0000313" key="3">
    <source>
        <dbReference type="Proteomes" id="UP000192738"/>
    </source>
</evidence>
<evidence type="ECO:0000256" key="1">
    <source>
        <dbReference type="SAM" id="MobiDB-lite"/>
    </source>
</evidence>
<dbReference type="OrthoDB" id="1683305at2"/>
<reference evidence="2 3" key="1">
    <citation type="submission" date="2017-04" db="EMBL/GenBank/DDBJ databases">
        <authorList>
            <person name="Afonso C.L."/>
            <person name="Miller P.J."/>
            <person name="Scott M.A."/>
            <person name="Spackman E."/>
            <person name="Goraichik I."/>
            <person name="Dimitrov K.M."/>
            <person name="Suarez D.L."/>
            <person name="Swayne D.E."/>
        </authorList>
    </citation>
    <scope>NUCLEOTIDE SEQUENCE [LARGE SCALE GENOMIC DNA]</scope>
    <source>
        <strain evidence="2 3">DSM 5090</strain>
    </source>
</reference>
<evidence type="ECO:0000313" key="2">
    <source>
        <dbReference type="EMBL" id="SMD15577.1"/>
    </source>
</evidence>
<proteinExistence type="predicted"/>
<name>A0A1W2F0S9_9FIRM</name>
<dbReference type="Proteomes" id="UP000192738">
    <property type="component" value="Unassembled WGS sequence"/>
</dbReference>
<sequence length="95" mass="10224">MSETKQTSGIIVTTPSASANPDYQEGADIDNAGAVYHESGLDATQDALRTEELKPGNKHATNSLVARMLWGHEEKVSLNVRVSEDGALDLNDDVR</sequence>